<comment type="caution">
    <text evidence="2">The sequence shown here is derived from an EMBL/GenBank/DDBJ whole genome shotgun (WGS) entry which is preliminary data.</text>
</comment>
<sequence>MFLSRPITRTATSAPSCTPSLSSLPHAPLSDAVVDILLSSYDAHDWHESADALTDWLNARWRKTGFRVSRETVCYTLRANGRKALVGSGCSGGSEKGVVFYREGIPC</sequence>
<evidence type="ECO:0000313" key="2">
    <source>
        <dbReference type="EMBL" id="TKA36368.1"/>
    </source>
</evidence>
<protein>
    <submittedName>
        <fullName evidence="2">Uncharacterized protein</fullName>
    </submittedName>
</protein>
<dbReference type="STRING" id="329885.A0A4U0UKW5"/>
<dbReference type="Proteomes" id="UP000310066">
    <property type="component" value="Unassembled WGS sequence"/>
</dbReference>
<accession>A0A4U0UKW5</accession>
<feature type="compositionally biased region" description="Polar residues" evidence="1">
    <location>
        <begin position="7"/>
        <end position="18"/>
    </location>
</feature>
<organism evidence="2 3">
    <name type="scientific">Friedmanniomyces endolithicus</name>
    <dbReference type="NCBI Taxonomy" id="329885"/>
    <lineage>
        <taxon>Eukaryota</taxon>
        <taxon>Fungi</taxon>
        <taxon>Dikarya</taxon>
        <taxon>Ascomycota</taxon>
        <taxon>Pezizomycotina</taxon>
        <taxon>Dothideomycetes</taxon>
        <taxon>Dothideomycetidae</taxon>
        <taxon>Mycosphaerellales</taxon>
        <taxon>Teratosphaeriaceae</taxon>
        <taxon>Friedmanniomyces</taxon>
    </lineage>
</organism>
<dbReference type="OrthoDB" id="566138at2759"/>
<feature type="region of interest" description="Disordered" evidence="1">
    <location>
        <begin position="1"/>
        <end position="20"/>
    </location>
</feature>
<evidence type="ECO:0000313" key="3">
    <source>
        <dbReference type="Proteomes" id="UP000310066"/>
    </source>
</evidence>
<dbReference type="AlphaFoldDB" id="A0A4U0UKW5"/>
<evidence type="ECO:0000256" key="1">
    <source>
        <dbReference type="SAM" id="MobiDB-lite"/>
    </source>
</evidence>
<dbReference type="EMBL" id="NAJP01000060">
    <property type="protein sequence ID" value="TKA36368.1"/>
    <property type="molecule type" value="Genomic_DNA"/>
</dbReference>
<proteinExistence type="predicted"/>
<reference evidence="2 3" key="1">
    <citation type="submission" date="2017-03" db="EMBL/GenBank/DDBJ databases">
        <title>Genomes of endolithic fungi from Antarctica.</title>
        <authorList>
            <person name="Coleine C."/>
            <person name="Masonjones S."/>
            <person name="Stajich J.E."/>
        </authorList>
    </citation>
    <scope>NUCLEOTIDE SEQUENCE [LARGE SCALE GENOMIC DNA]</scope>
    <source>
        <strain evidence="2 3">CCFEE 5311</strain>
    </source>
</reference>
<gene>
    <name evidence="2" type="ORF">B0A54_12382</name>
</gene>
<name>A0A4U0UKW5_9PEZI</name>